<evidence type="ECO:0000256" key="1">
    <source>
        <dbReference type="ARBA" id="ARBA00022490"/>
    </source>
</evidence>
<keyword evidence="5 8" id="KW-0460">Magnesium</keyword>
<keyword evidence="3 8" id="KW-0479">Metal-binding</keyword>
<dbReference type="CDD" id="cd02503">
    <property type="entry name" value="MobA"/>
    <property type="match status" value="1"/>
</dbReference>
<organism evidence="10 11">
    <name type="scientific">Providencia rettgeri</name>
    <dbReference type="NCBI Taxonomy" id="587"/>
    <lineage>
        <taxon>Bacteria</taxon>
        <taxon>Pseudomonadati</taxon>
        <taxon>Pseudomonadota</taxon>
        <taxon>Gammaproteobacteria</taxon>
        <taxon>Enterobacterales</taxon>
        <taxon>Morganellaceae</taxon>
        <taxon>Providencia</taxon>
    </lineage>
</organism>
<dbReference type="AlphaFoldDB" id="A0AAJ4NK27"/>
<comment type="catalytic activity">
    <reaction evidence="8">
        <text>Mo-molybdopterin + GTP + H(+) = Mo-molybdopterin guanine dinucleotide + diphosphate</text>
        <dbReference type="Rhea" id="RHEA:34243"/>
        <dbReference type="ChEBI" id="CHEBI:15378"/>
        <dbReference type="ChEBI" id="CHEBI:33019"/>
        <dbReference type="ChEBI" id="CHEBI:37565"/>
        <dbReference type="ChEBI" id="CHEBI:71302"/>
        <dbReference type="ChEBI" id="CHEBI:71310"/>
        <dbReference type="EC" id="2.7.7.77"/>
    </reaction>
</comment>
<feature type="binding site" evidence="8">
    <location>
        <position position="53"/>
    </location>
    <ligand>
        <name>GTP</name>
        <dbReference type="ChEBI" id="CHEBI:37565"/>
    </ligand>
</feature>
<comment type="similarity">
    <text evidence="8">Belongs to the MobA family.</text>
</comment>
<reference evidence="10" key="1">
    <citation type="submission" date="2021-06" db="EMBL/GenBank/DDBJ databases">
        <title>Emergence of genetically related NDM-1-producing Providencia rettgeri strains in Argentina.</title>
        <authorList>
            <person name="Pasteran F."/>
            <person name="Meo A."/>
            <person name="Gomez S."/>
            <person name="Derdoy L."/>
            <person name="Albronoz E."/>
            <person name="Faccone D."/>
            <person name="Guerriero L."/>
            <person name="Archuby D."/>
            <person name="Tarzia A."/>
            <person name="Lopez M."/>
            <person name="Corso A."/>
        </authorList>
    </citation>
    <scope>NUCLEOTIDE SEQUENCE</scope>
    <source>
        <strain evidence="10">PreM15628</strain>
    </source>
</reference>
<dbReference type="SUPFAM" id="SSF53448">
    <property type="entry name" value="Nucleotide-diphospho-sugar transferases"/>
    <property type="match status" value="1"/>
</dbReference>
<evidence type="ECO:0000256" key="4">
    <source>
        <dbReference type="ARBA" id="ARBA00022741"/>
    </source>
</evidence>
<keyword evidence="1 8" id="KW-0963">Cytoplasm</keyword>
<protein>
    <recommendedName>
        <fullName evidence="8">Molybdenum cofactor guanylyltransferase</fullName>
        <shortName evidence="8">MoCo guanylyltransferase</shortName>
        <ecNumber evidence="8">2.7.7.77</ecNumber>
    </recommendedName>
    <alternativeName>
        <fullName evidence="8">GTP:molybdopterin guanylyltransferase</fullName>
    </alternativeName>
    <alternativeName>
        <fullName evidence="8">Mo-MPT guanylyltransferase</fullName>
    </alternativeName>
    <alternativeName>
        <fullName evidence="8">Molybdopterin guanylyltransferase</fullName>
    </alternativeName>
    <alternativeName>
        <fullName evidence="8">Molybdopterin-guanine dinucleotide synthase</fullName>
        <shortName evidence="8">MGD synthase</shortName>
    </alternativeName>
</protein>
<feature type="binding site" evidence="8">
    <location>
        <begin position="12"/>
        <end position="14"/>
    </location>
    <ligand>
        <name>GTP</name>
        <dbReference type="ChEBI" id="CHEBI:37565"/>
    </ligand>
</feature>
<dbReference type="Proteomes" id="UP000682358">
    <property type="component" value="Chromosome"/>
</dbReference>
<keyword evidence="10" id="KW-0548">Nucleotidyltransferase</keyword>
<comment type="function">
    <text evidence="8">Transfers a GMP moiety from GTP to Mo-molybdopterin (Mo-MPT) cofactor (Moco or molybdenum cofactor) to form Mo-molybdopterin guanine dinucleotide (Mo-MGD) cofactor.</text>
</comment>
<gene>
    <name evidence="8 10" type="primary">mobA</name>
    <name evidence="10" type="ORF">KOF27_01610</name>
</gene>
<keyword evidence="4 8" id="KW-0547">Nucleotide-binding</keyword>
<dbReference type="EC" id="2.7.7.77" evidence="8"/>
<evidence type="ECO:0000256" key="3">
    <source>
        <dbReference type="ARBA" id="ARBA00022723"/>
    </source>
</evidence>
<dbReference type="GO" id="GO:0005737">
    <property type="term" value="C:cytoplasm"/>
    <property type="evidence" value="ECO:0007669"/>
    <property type="project" value="UniProtKB-SubCell"/>
</dbReference>
<dbReference type="InterPro" id="IPR013482">
    <property type="entry name" value="Molybde_CF_guanTrfase"/>
</dbReference>
<evidence type="ECO:0000256" key="6">
    <source>
        <dbReference type="ARBA" id="ARBA00023134"/>
    </source>
</evidence>
<dbReference type="Gene3D" id="3.90.550.10">
    <property type="entry name" value="Spore Coat Polysaccharide Biosynthesis Protein SpsA, Chain A"/>
    <property type="match status" value="1"/>
</dbReference>
<feature type="binding site" evidence="8">
    <location>
        <position position="71"/>
    </location>
    <ligand>
        <name>GTP</name>
        <dbReference type="ChEBI" id="CHEBI:37565"/>
    </ligand>
</feature>
<dbReference type="GO" id="GO:0046872">
    <property type="term" value="F:metal ion binding"/>
    <property type="evidence" value="ECO:0007669"/>
    <property type="project" value="UniProtKB-KW"/>
</dbReference>
<comment type="subunit">
    <text evidence="8">Monomer.</text>
</comment>
<sequence length="219" mass="25118">MSFRQLITGVILAGGRGSRMGGQDKGLVLLSGKPLYQHILARLQPQVGEVLINANRNQPRYSESQLTVISDLNNHFSGPLAGMQAALHHAKTDWLLFVPCDVPTFPLNLAEKMFNEKEKHLACYACDTEREHPTFALLHRSLKTQLDDYLTRGDRKLMLFMHEINAKSVTFSPEPGSFANLNTPEDNRNWELQQKELWRKIRYLYLELPLTAAQEKRRY</sequence>
<dbReference type="InterPro" id="IPR025877">
    <property type="entry name" value="MobA-like_NTP_Trfase"/>
</dbReference>
<accession>A0AAJ4NK27</accession>
<evidence type="ECO:0000256" key="2">
    <source>
        <dbReference type="ARBA" id="ARBA00022679"/>
    </source>
</evidence>
<keyword evidence="6 8" id="KW-0342">GTP-binding</keyword>
<feature type="binding site" evidence="8">
    <location>
        <position position="101"/>
    </location>
    <ligand>
        <name>GTP</name>
        <dbReference type="ChEBI" id="CHEBI:37565"/>
    </ligand>
</feature>
<dbReference type="Pfam" id="PF12804">
    <property type="entry name" value="NTP_transf_3"/>
    <property type="match status" value="1"/>
</dbReference>
<comment type="domain">
    <text evidence="8">The N-terminal domain determines nucleotide recognition and specific binding, while the C-terminal domain determines the specific binding to the target protein.</text>
</comment>
<dbReference type="InterPro" id="IPR029044">
    <property type="entry name" value="Nucleotide-diphossugar_trans"/>
</dbReference>
<comment type="subcellular location">
    <subcellularLocation>
        <location evidence="8">Cytoplasm</location>
    </subcellularLocation>
</comment>
<dbReference type="NCBIfam" id="TIGR02665">
    <property type="entry name" value="molyb_mobA"/>
    <property type="match status" value="1"/>
</dbReference>
<dbReference type="HAMAP" id="MF_00316">
    <property type="entry name" value="MobA"/>
    <property type="match status" value="1"/>
</dbReference>
<dbReference type="GO" id="GO:0061603">
    <property type="term" value="F:molybdenum cofactor guanylyltransferase activity"/>
    <property type="evidence" value="ECO:0007669"/>
    <property type="project" value="UniProtKB-EC"/>
</dbReference>
<dbReference type="GO" id="GO:0005525">
    <property type="term" value="F:GTP binding"/>
    <property type="evidence" value="ECO:0007669"/>
    <property type="project" value="UniProtKB-UniRule"/>
</dbReference>
<feature type="domain" description="MobA-like NTP transferase" evidence="9">
    <location>
        <begin position="9"/>
        <end position="158"/>
    </location>
</feature>
<proteinExistence type="inferred from homology"/>
<evidence type="ECO:0000313" key="11">
    <source>
        <dbReference type="Proteomes" id="UP000682358"/>
    </source>
</evidence>
<name>A0AAJ4NK27_PRORE</name>
<evidence type="ECO:0000256" key="5">
    <source>
        <dbReference type="ARBA" id="ARBA00022842"/>
    </source>
</evidence>
<feature type="binding site" evidence="8">
    <location>
        <position position="25"/>
    </location>
    <ligand>
        <name>GTP</name>
        <dbReference type="ChEBI" id="CHEBI:37565"/>
    </ligand>
</feature>
<evidence type="ECO:0000313" key="10">
    <source>
        <dbReference type="EMBL" id="QWQ21087.2"/>
    </source>
</evidence>
<evidence type="ECO:0000256" key="8">
    <source>
        <dbReference type="HAMAP-Rule" id="MF_00316"/>
    </source>
</evidence>
<dbReference type="GO" id="GO:1902758">
    <property type="term" value="P:bis(molybdopterin guanine dinucleotide)molybdenum biosynthetic process"/>
    <property type="evidence" value="ECO:0007669"/>
    <property type="project" value="TreeGrafter"/>
</dbReference>
<dbReference type="EMBL" id="CP076405">
    <property type="protein sequence ID" value="QWQ21087.2"/>
    <property type="molecule type" value="Genomic_DNA"/>
</dbReference>
<evidence type="ECO:0000256" key="7">
    <source>
        <dbReference type="ARBA" id="ARBA00023150"/>
    </source>
</evidence>
<dbReference type="PANTHER" id="PTHR19136">
    <property type="entry name" value="MOLYBDENUM COFACTOR GUANYLYLTRANSFERASE"/>
    <property type="match status" value="1"/>
</dbReference>
<comment type="cofactor">
    <cofactor evidence="8">
        <name>Mg(2+)</name>
        <dbReference type="ChEBI" id="CHEBI:18420"/>
    </cofactor>
</comment>
<keyword evidence="7 8" id="KW-0501">Molybdenum cofactor biosynthesis</keyword>
<evidence type="ECO:0000259" key="9">
    <source>
        <dbReference type="Pfam" id="PF12804"/>
    </source>
</evidence>
<keyword evidence="2 8" id="KW-0808">Transferase</keyword>
<feature type="binding site" evidence="8">
    <location>
        <position position="101"/>
    </location>
    <ligand>
        <name>Mg(2+)</name>
        <dbReference type="ChEBI" id="CHEBI:18420"/>
    </ligand>
</feature>
<dbReference type="PANTHER" id="PTHR19136:SF81">
    <property type="entry name" value="MOLYBDENUM COFACTOR GUANYLYLTRANSFERASE"/>
    <property type="match status" value="1"/>
</dbReference>